<comment type="subcellular location">
    <subcellularLocation>
        <location evidence="1">Membrane</location>
        <topology evidence="1">Multi-pass membrane protein</topology>
    </subcellularLocation>
</comment>
<evidence type="ECO:0000313" key="16">
    <source>
        <dbReference type="Proteomes" id="UP000630615"/>
    </source>
</evidence>
<dbReference type="EMBL" id="BMKI01000001">
    <property type="protein sequence ID" value="GGC80088.1"/>
    <property type="molecule type" value="Genomic_DNA"/>
</dbReference>
<dbReference type="InterPro" id="IPR010617">
    <property type="entry name" value="TMEM175-like"/>
</dbReference>
<name>A0ABQ1NPC4_9ENTE</name>
<evidence type="ECO:0000256" key="1">
    <source>
        <dbReference type="ARBA" id="ARBA00004141"/>
    </source>
</evidence>
<evidence type="ECO:0000313" key="15">
    <source>
        <dbReference type="EMBL" id="GGC80088.1"/>
    </source>
</evidence>
<keyword evidence="6" id="KW-0631">Potassium channel</keyword>
<evidence type="ECO:0000256" key="9">
    <source>
        <dbReference type="ARBA" id="ARBA00023065"/>
    </source>
</evidence>
<keyword evidence="16" id="KW-1185">Reference proteome</keyword>
<keyword evidence="3" id="KW-0813">Transport</keyword>
<comment type="similarity">
    <text evidence="2">Belongs to the TMEM175 family.</text>
</comment>
<reference evidence="16" key="1">
    <citation type="journal article" date="2019" name="Int. J. Syst. Evol. Microbiol.">
        <title>The Global Catalogue of Microorganisms (GCM) 10K type strain sequencing project: providing services to taxonomists for standard genome sequencing and annotation.</title>
        <authorList>
            <consortium name="The Broad Institute Genomics Platform"/>
            <consortium name="The Broad Institute Genome Sequencing Center for Infectious Disease"/>
            <person name="Wu L."/>
            <person name="Ma J."/>
        </authorList>
    </citation>
    <scope>NUCLEOTIDE SEQUENCE [LARGE SCALE GENOMIC DNA]</scope>
    <source>
        <strain evidence="16">CGMCC 1.15942</strain>
    </source>
</reference>
<keyword evidence="11" id="KW-0407">Ion channel</keyword>
<keyword evidence="9" id="KW-0406">Ion transport</keyword>
<feature type="region of interest" description="Disordered" evidence="13">
    <location>
        <begin position="265"/>
        <end position="311"/>
    </location>
</feature>
<gene>
    <name evidence="15" type="ORF">GCM10011573_07220</name>
</gene>
<dbReference type="Pfam" id="PF06736">
    <property type="entry name" value="TMEM175"/>
    <property type="match status" value="1"/>
</dbReference>
<sequence>MEKMKERVVMLGDAIIAIIITIMVLDLPIKLNQAGNIEFELLFPSVGIYFISFCFVGNFWYQTAQVFNLVNKIKNKDFVVYMILMFFLSLVPAFTRLLIEDTNREIVLMYGLLTFIVTIFLQILLNSLEQQINEEKKVKDGVQRKIRFKHRGTFVFRIFLLVLAYFYPKLGLVVYLGLPIFGFLQNIITHEEDIYVDQMNDEQRQYYFQSQNQPWDNGFQKYAALIRSSMNNAQGAQKDPEWWRQFNHQWQSEVDRKIATIDKELAKTEDPSQRQYLNQKKEKLENQRKQIDDYAKMISDKHQRPRESKEG</sequence>
<evidence type="ECO:0000256" key="8">
    <source>
        <dbReference type="ARBA" id="ARBA00022989"/>
    </source>
</evidence>
<evidence type="ECO:0000256" key="6">
    <source>
        <dbReference type="ARBA" id="ARBA00022826"/>
    </source>
</evidence>
<keyword evidence="8 14" id="KW-1133">Transmembrane helix</keyword>
<keyword evidence="5 14" id="KW-0812">Transmembrane</keyword>
<proteinExistence type="inferred from homology"/>
<feature type="transmembrane region" description="Helical" evidence="14">
    <location>
        <begin position="154"/>
        <end position="178"/>
    </location>
</feature>
<feature type="transmembrane region" description="Helical" evidence="14">
    <location>
        <begin position="7"/>
        <end position="29"/>
    </location>
</feature>
<evidence type="ECO:0000256" key="14">
    <source>
        <dbReference type="SAM" id="Phobius"/>
    </source>
</evidence>
<evidence type="ECO:0000256" key="5">
    <source>
        <dbReference type="ARBA" id="ARBA00022692"/>
    </source>
</evidence>
<evidence type="ECO:0000256" key="12">
    <source>
        <dbReference type="ARBA" id="ARBA00034430"/>
    </source>
</evidence>
<keyword evidence="10 14" id="KW-0472">Membrane</keyword>
<organism evidence="15 16">
    <name type="scientific">Enterococcus wangshanyuanii</name>
    <dbReference type="NCBI Taxonomy" id="2005703"/>
    <lineage>
        <taxon>Bacteria</taxon>
        <taxon>Bacillati</taxon>
        <taxon>Bacillota</taxon>
        <taxon>Bacilli</taxon>
        <taxon>Lactobacillales</taxon>
        <taxon>Enterococcaceae</taxon>
        <taxon>Enterococcus</taxon>
    </lineage>
</organism>
<keyword evidence="4" id="KW-0633">Potassium transport</keyword>
<feature type="transmembrane region" description="Helical" evidence="14">
    <location>
        <begin position="77"/>
        <end position="95"/>
    </location>
</feature>
<evidence type="ECO:0000256" key="7">
    <source>
        <dbReference type="ARBA" id="ARBA00022958"/>
    </source>
</evidence>
<feature type="transmembrane region" description="Helical" evidence="14">
    <location>
        <begin position="107"/>
        <end position="128"/>
    </location>
</feature>
<evidence type="ECO:0000256" key="3">
    <source>
        <dbReference type="ARBA" id="ARBA00022448"/>
    </source>
</evidence>
<accession>A0ABQ1NPC4</accession>
<evidence type="ECO:0000256" key="4">
    <source>
        <dbReference type="ARBA" id="ARBA00022538"/>
    </source>
</evidence>
<dbReference type="Proteomes" id="UP000630615">
    <property type="component" value="Unassembled WGS sequence"/>
</dbReference>
<evidence type="ECO:0000256" key="13">
    <source>
        <dbReference type="SAM" id="MobiDB-lite"/>
    </source>
</evidence>
<evidence type="ECO:0000256" key="10">
    <source>
        <dbReference type="ARBA" id="ARBA00023136"/>
    </source>
</evidence>
<comment type="caution">
    <text evidence="15">The sequence shown here is derived from an EMBL/GenBank/DDBJ whole genome shotgun (WGS) entry which is preliminary data.</text>
</comment>
<evidence type="ECO:0000256" key="11">
    <source>
        <dbReference type="ARBA" id="ARBA00023303"/>
    </source>
</evidence>
<feature type="compositionally biased region" description="Basic and acidic residues" evidence="13">
    <location>
        <begin position="279"/>
        <end position="311"/>
    </location>
</feature>
<evidence type="ECO:0000256" key="2">
    <source>
        <dbReference type="ARBA" id="ARBA00006920"/>
    </source>
</evidence>
<keyword evidence="7" id="KW-0630">Potassium</keyword>
<protein>
    <submittedName>
        <fullName evidence="15">Membrane protein</fullName>
    </submittedName>
</protein>
<feature type="transmembrane region" description="Helical" evidence="14">
    <location>
        <begin position="41"/>
        <end position="61"/>
    </location>
</feature>
<comment type="catalytic activity">
    <reaction evidence="12">
        <text>K(+)(in) = K(+)(out)</text>
        <dbReference type="Rhea" id="RHEA:29463"/>
        <dbReference type="ChEBI" id="CHEBI:29103"/>
    </reaction>
</comment>